<comment type="caution">
    <text evidence="1">The sequence shown here is derived from an EMBL/GenBank/DDBJ whole genome shotgun (WGS) entry which is preliminary data.</text>
</comment>
<proteinExistence type="predicted"/>
<dbReference type="AlphaFoldDB" id="C9KJD8"/>
<organism evidence="1 2">
    <name type="scientific">Mitsuokella multacida DSM 20544</name>
    <dbReference type="NCBI Taxonomy" id="500635"/>
    <lineage>
        <taxon>Bacteria</taxon>
        <taxon>Bacillati</taxon>
        <taxon>Bacillota</taxon>
        <taxon>Negativicutes</taxon>
        <taxon>Selenomonadales</taxon>
        <taxon>Selenomonadaceae</taxon>
        <taxon>Mitsuokella</taxon>
    </lineage>
</organism>
<dbReference type="HOGENOM" id="CLU_2618107_0_0_9"/>
<protein>
    <submittedName>
        <fullName evidence="1">Uncharacterized protein</fullName>
    </submittedName>
</protein>
<sequence>MQSKNILDVKSFMYDKISCFADCGSECLIMRVPYDIAATMMKNMPESDAKNQLIERARVASRRSKILKSALDEIFEKK</sequence>
<keyword evidence="2" id="KW-1185">Reference proteome</keyword>
<dbReference type="Proteomes" id="UP000003671">
    <property type="component" value="Unassembled WGS sequence"/>
</dbReference>
<evidence type="ECO:0000313" key="1">
    <source>
        <dbReference type="EMBL" id="EEX70004.1"/>
    </source>
</evidence>
<name>C9KJD8_9FIRM</name>
<accession>C9KJD8</accession>
<gene>
    <name evidence="1" type="ORF">MITSMUL_03135</name>
</gene>
<reference evidence="1" key="1">
    <citation type="submission" date="2009-09" db="EMBL/GenBank/DDBJ databases">
        <authorList>
            <person name="Weinstock G."/>
            <person name="Sodergren E."/>
            <person name="Clifton S."/>
            <person name="Fulton L."/>
            <person name="Fulton B."/>
            <person name="Courtney L."/>
            <person name="Fronick C."/>
            <person name="Harrison M."/>
            <person name="Strong C."/>
            <person name="Farmer C."/>
            <person name="Delahaunty K."/>
            <person name="Markovic C."/>
            <person name="Hall O."/>
            <person name="Minx P."/>
            <person name="Tomlinson C."/>
            <person name="Mitreva M."/>
            <person name="Nelson J."/>
            <person name="Hou S."/>
            <person name="Wollam A."/>
            <person name="Pepin K.H."/>
            <person name="Johnson M."/>
            <person name="Bhonagiri V."/>
            <person name="Nash W.E."/>
            <person name="Warren W."/>
            <person name="Chinwalla A."/>
            <person name="Mardis E.R."/>
            <person name="Wilson R.K."/>
        </authorList>
    </citation>
    <scope>NUCLEOTIDE SEQUENCE [LARGE SCALE GENOMIC DNA]</scope>
    <source>
        <strain evidence="1">DSM 20544</strain>
    </source>
</reference>
<dbReference type="EMBL" id="ABWK02000001">
    <property type="protein sequence ID" value="EEX70004.1"/>
    <property type="molecule type" value="Genomic_DNA"/>
</dbReference>
<dbReference type="STRING" id="500635.MITSMUL_03135"/>
<evidence type="ECO:0000313" key="2">
    <source>
        <dbReference type="Proteomes" id="UP000003671"/>
    </source>
</evidence>